<protein>
    <submittedName>
        <fullName evidence="1">DUF4843 domain-containing protein</fullName>
    </submittedName>
</protein>
<dbReference type="EMBL" id="VUOC01000004">
    <property type="protein sequence ID" value="KAA2240386.1"/>
    <property type="molecule type" value="Genomic_DNA"/>
</dbReference>
<name>A0A5B2VPQ2_9BACT</name>
<comment type="caution">
    <text evidence="1">The sequence shown here is derived from an EMBL/GenBank/DDBJ whole genome shotgun (WGS) entry which is preliminary data.</text>
</comment>
<proteinExistence type="predicted"/>
<reference evidence="1 2" key="1">
    <citation type="submission" date="2019-09" db="EMBL/GenBank/DDBJ databases">
        <title>Chitinophaga ginsengihumi sp. nov., isolated from soil of ginseng rhizosphere.</title>
        <authorList>
            <person name="Lee J."/>
        </authorList>
    </citation>
    <scope>NUCLEOTIDE SEQUENCE [LARGE SCALE GENOMIC DNA]</scope>
    <source>
        <strain evidence="1 2">BN140078</strain>
    </source>
</reference>
<dbReference type="Pfam" id="PF16132">
    <property type="entry name" value="DUF4843"/>
    <property type="match status" value="1"/>
</dbReference>
<gene>
    <name evidence="1" type="ORF">F0L74_29980</name>
</gene>
<accession>A0A5B2VPQ2</accession>
<sequence>MMKLHMVTAKNNQMKNMIIAGLLCWACVACKKATELTYASPDNVYFDYRNSKNERVDSVIYSFALYPELATDTIWLPVALSGNRVAADRKFAASIIDSATTAVAGLHYKKLETAYTLPGNTGYGWLPLVLFGTDPALTSKTVQIKLQLESTSELGALYKKLDTMKILFSNRLEKPIWWDAWIGELGQYSRVKHELFIRVSGTTELPPTNSDATTTPRVLFYTRRFKAFLADPIQWITDNPSAGYTIIPTTNGNYYFYSITNPDKKYLLEYSAAVNKYFFRDENGDFIV</sequence>
<dbReference type="AlphaFoldDB" id="A0A5B2VPQ2"/>
<reference evidence="1 2" key="2">
    <citation type="submission" date="2019-09" db="EMBL/GenBank/DDBJ databases">
        <authorList>
            <person name="Jin C."/>
        </authorList>
    </citation>
    <scope>NUCLEOTIDE SEQUENCE [LARGE SCALE GENOMIC DNA]</scope>
    <source>
        <strain evidence="1 2">BN140078</strain>
    </source>
</reference>
<organism evidence="1 2">
    <name type="scientific">Chitinophaga agrisoli</name>
    <dbReference type="NCBI Taxonomy" id="2607653"/>
    <lineage>
        <taxon>Bacteria</taxon>
        <taxon>Pseudomonadati</taxon>
        <taxon>Bacteroidota</taxon>
        <taxon>Chitinophagia</taxon>
        <taxon>Chitinophagales</taxon>
        <taxon>Chitinophagaceae</taxon>
        <taxon>Chitinophaga</taxon>
    </lineage>
</organism>
<dbReference type="InterPro" id="IPR032299">
    <property type="entry name" value="DUF4843"/>
</dbReference>
<evidence type="ECO:0000313" key="2">
    <source>
        <dbReference type="Proteomes" id="UP000324611"/>
    </source>
</evidence>
<evidence type="ECO:0000313" key="1">
    <source>
        <dbReference type="EMBL" id="KAA2240386.1"/>
    </source>
</evidence>
<keyword evidence="2" id="KW-1185">Reference proteome</keyword>
<dbReference type="Proteomes" id="UP000324611">
    <property type="component" value="Unassembled WGS sequence"/>
</dbReference>